<dbReference type="EMBL" id="QWGA01000003">
    <property type="protein sequence ID" value="RIJ31975.1"/>
    <property type="molecule type" value="Genomic_DNA"/>
</dbReference>
<comment type="caution">
    <text evidence="1">The sequence shown here is derived from an EMBL/GenBank/DDBJ whole genome shotgun (WGS) entry which is preliminary data.</text>
</comment>
<reference evidence="1 2" key="1">
    <citation type="submission" date="2018-08" db="EMBL/GenBank/DDBJ databases">
        <title>Henriciella mobilis sp. nov., isolated from seawater.</title>
        <authorList>
            <person name="Cheng H."/>
            <person name="Wu Y.-H."/>
            <person name="Xu X.-W."/>
            <person name="Guo L.-L."/>
        </authorList>
    </citation>
    <scope>NUCLEOTIDE SEQUENCE [LARGE SCALE GENOMIC DNA]</scope>
    <source>
        <strain evidence="1 2">CCUG67844</strain>
    </source>
</reference>
<dbReference type="OrthoDB" id="9783136at2"/>
<dbReference type="SUPFAM" id="SSF51197">
    <property type="entry name" value="Clavaminate synthase-like"/>
    <property type="match status" value="1"/>
</dbReference>
<sequence>MTRLLFPTRLFEFDLGDTSLLDELDASCWMIEEGDSAGHEWCEEKGYPGYTSYASLDDLPKRAPAFAELEAQLLKLAKKAADELGWDLEGRRITLDALWINILGEGGHHSGHIHPGSILSGTLYIAVPEGAGAIRFEDPRLANMMAAPPLRDETAEDQSRFVYVDPKPGNVLMWESWLRHEVMASRSEDARISISFNFGLSG</sequence>
<evidence type="ECO:0008006" key="3">
    <source>
        <dbReference type="Google" id="ProtNLM"/>
    </source>
</evidence>
<dbReference type="Gene3D" id="2.60.120.620">
    <property type="entry name" value="q2cbj1_9rhob like domain"/>
    <property type="match status" value="1"/>
</dbReference>
<name>A0A399RQQ6_9PROT</name>
<protein>
    <recommendedName>
        <fullName evidence="3">Fe2OG dioxygenase domain-containing protein</fullName>
    </recommendedName>
</protein>
<dbReference type="InterPro" id="IPR012668">
    <property type="entry name" value="CHP02466"/>
</dbReference>
<evidence type="ECO:0000313" key="2">
    <source>
        <dbReference type="Proteomes" id="UP000265845"/>
    </source>
</evidence>
<dbReference type="Proteomes" id="UP000265845">
    <property type="component" value="Unassembled WGS sequence"/>
</dbReference>
<dbReference type="NCBIfam" id="TIGR02466">
    <property type="entry name" value="TIGR02466 family protein"/>
    <property type="match status" value="1"/>
</dbReference>
<dbReference type="Pfam" id="PF13759">
    <property type="entry name" value="2OG-FeII_Oxy_5"/>
    <property type="match status" value="1"/>
</dbReference>
<dbReference type="AlphaFoldDB" id="A0A399RQQ6"/>
<evidence type="ECO:0000313" key="1">
    <source>
        <dbReference type="EMBL" id="RIJ31975.1"/>
    </source>
</evidence>
<organism evidence="1 2">
    <name type="scientific">Henriciella algicola</name>
    <dbReference type="NCBI Taxonomy" id="1608422"/>
    <lineage>
        <taxon>Bacteria</taxon>
        <taxon>Pseudomonadati</taxon>
        <taxon>Pseudomonadota</taxon>
        <taxon>Alphaproteobacteria</taxon>
        <taxon>Hyphomonadales</taxon>
        <taxon>Hyphomonadaceae</taxon>
        <taxon>Henriciella</taxon>
    </lineage>
</organism>
<proteinExistence type="predicted"/>
<accession>A0A399RQQ6</accession>
<dbReference type="RefSeq" id="WP_119453463.1">
    <property type="nucleotide sequence ID" value="NZ_QWGA01000003.1"/>
</dbReference>
<keyword evidence="2" id="KW-1185">Reference proteome</keyword>
<gene>
    <name evidence="1" type="ORF">D1222_07000</name>
</gene>